<keyword evidence="2" id="KW-0378">Hydrolase</keyword>
<gene>
    <name evidence="2" type="ORF">J2T07_001405</name>
</gene>
<dbReference type="InterPro" id="IPR050659">
    <property type="entry name" value="Peptidase_M24B"/>
</dbReference>
<protein>
    <submittedName>
        <fullName evidence="2">Xaa-Pro aminopeptidase</fullName>
    </submittedName>
</protein>
<accession>A0ABT9SW56</accession>
<keyword evidence="2" id="KW-0031">Aminopeptidase</keyword>
<dbReference type="EMBL" id="JAUSSK010000002">
    <property type="protein sequence ID" value="MDQ0009228.1"/>
    <property type="molecule type" value="Genomic_DNA"/>
</dbReference>
<name>A0ABT9SW56_9GAMM</name>
<sequence length="234" mass="25677">MQSTDNDDQPNLAVLMATSSAENVGATFSRERMFAARERSWTALRDIAARIVPGMNEADAATLARERLDAAGMQRIWHPSIVRFGANTLRTFRQPSVPDTVLRDNDIFFIDLGPVFDGHEGDVGDTFVVGDDADMRTCADAARELFARTAARWRQGVTGTALYAYAEDEAAAMGWRLHHETKGHRVGDYPHAVHKAGSLGQFDATPAPGLWILEIQIAHPTLPIGAFFEDLLIA</sequence>
<dbReference type="PANTHER" id="PTHR46112:SF8">
    <property type="entry name" value="CYTOPLASMIC PEPTIDASE PEPQ-RELATED"/>
    <property type="match status" value="1"/>
</dbReference>
<dbReference type="SUPFAM" id="SSF55920">
    <property type="entry name" value="Creatinase/aminopeptidase"/>
    <property type="match status" value="1"/>
</dbReference>
<proteinExistence type="predicted"/>
<comment type="caution">
    <text evidence="2">The sequence shown here is derived from an EMBL/GenBank/DDBJ whole genome shotgun (WGS) entry which is preliminary data.</text>
</comment>
<feature type="domain" description="Peptidase M24" evidence="1">
    <location>
        <begin position="32"/>
        <end position="200"/>
    </location>
</feature>
<dbReference type="Gene3D" id="3.90.230.10">
    <property type="entry name" value="Creatinase/methionine aminopeptidase superfamily"/>
    <property type="match status" value="1"/>
</dbReference>
<dbReference type="Proteomes" id="UP001237737">
    <property type="component" value="Unassembled WGS sequence"/>
</dbReference>
<keyword evidence="3" id="KW-1185">Reference proteome</keyword>
<evidence type="ECO:0000313" key="2">
    <source>
        <dbReference type="EMBL" id="MDQ0009228.1"/>
    </source>
</evidence>
<organism evidence="2 3">
    <name type="scientific">Luteibacter jiangsuensis</name>
    <dbReference type="NCBI Taxonomy" id="637577"/>
    <lineage>
        <taxon>Bacteria</taxon>
        <taxon>Pseudomonadati</taxon>
        <taxon>Pseudomonadota</taxon>
        <taxon>Gammaproteobacteria</taxon>
        <taxon>Lysobacterales</taxon>
        <taxon>Rhodanobacteraceae</taxon>
        <taxon>Luteibacter</taxon>
    </lineage>
</organism>
<dbReference type="GO" id="GO:0004177">
    <property type="term" value="F:aminopeptidase activity"/>
    <property type="evidence" value="ECO:0007669"/>
    <property type="project" value="UniProtKB-KW"/>
</dbReference>
<dbReference type="Pfam" id="PF00557">
    <property type="entry name" value="Peptidase_M24"/>
    <property type="match status" value="1"/>
</dbReference>
<dbReference type="InterPro" id="IPR000994">
    <property type="entry name" value="Pept_M24"/>
</dbReference>
<dbReference type="PANTHER" id="PTHR46112">
    <property type="entry name" value="AMINOPEPTIDASE"/>
    <property type="match status" value="1"/>
</dbReference>
<keyword evidence="2" id="KW-0645">Protease</keyword>
<evidence type="ECO:0000313" key="3">
    <source>
        <dbReference type="Proteomes" id="UP001237737"/>
    </source>
</evidence>
<reference evidence="2 3" key="1">
    <citation type="submission" date="2023-07" db="EMBL/GenBank/DDBJ databases">
        <title>Sorghum-associated microbial communities from plants grown in Nebraska, USA.</title>
        <authorList>
            <person name="Schachtman D."/>
        </authorList>
    </citation>
    <scope>NUCLEOTIDE SEQUENCE [LARGE SCALE GENOMIC DNA]</scope>
    <source>
        <strain evidence="2 3">CC60</strain>
    </source>
</reference>
<dbReference type="InterPro" id="IPR036005">
    <property type="entry name" value="Creatinase/aminopeptidase-like"/>
</dbReference>
<dbReference type="RefSeq" id="WP_306848499.1">
    <property type="nucleotide sequence ID" value="NZ_JAUSSK010000002.1"/>
</dbReference>
<dbReference type="CDD" id="cd01066">
    <property type="entry name" value="APP_MetAP"/>
    <property type="match status" value="1"/>
</dbReference>
<evidence type="ECO:0000259" key="1">
    <source>
        <dbReference type="Pfam" id="PF00557"/>
    </source>
</evidence>